<dbReference type="PANTHER" id="PTHR45431:SF3">
    <property type="entry name" value="RHODANESE-LIKE DOMAIN-CONTAINING PROTEIN 15, CHLOROPLASTIC"/>
    <property type="match status" value="1"/>
</dbReference>
<proteinExistence type="predicted"/>
<organism evidence="3">
    <name type="scientific">Paraconexibacter sp. AEG42_29</name>
    <dbReference type="NCBI Taxonomy" id="2997339"/>
    <lineage>
        <taxon>Bacteria</taxon>
        <taxon>Bacillati</taxon>
        <taxon>Actinomycetota</taxon>
        <taxon>Thermoleophilia</taxon>
        <taxon>Solirubrobacterales</taxon>
        <taxon>Paraconexibacteraceae</taxon>
        <taxon>Paraconexibacter</taxon>
    </lineage>
</organism>
<dbReference type="GO" id="GO:0004792">
    <property type="term" value="F:thiosulfate-cyanide sulfurtransferase activity"/>
    <property type="evidence" value="ECO:0007669"/>
    <property type="project" value="UniProtKB-EC"/>
</dbReference>
<dbReference type="InterPro" id="IPR036873">
    <property type="entry name" value="Rhodanese-like_dom_sf"/>
</dbReference>
<dbReference type="RefSeq" id="WP_354697362.1">
    <property type="nucleotide sequence ID" value="NZ_CP114014.1"/>
</dbReference>
<gene>
    <name evidence="3" type="primary">glpE</name>
    <name evidence="3" type="ORF">DSM112329_02986</name>
</gene>
<dbReference type="Pfam" id="PF00581">
    <property type="entry name" value="Rhodanese"/>
    <property type="match status" value="1"/>
</dbReference>
<keyword evidence="3" id="KW-0808">Transferase</keyword>
<dbReference type="InterPro" id="IPR052367">
    <property type="entry name" value="Thiosulfate_ST/Rhodanese-like"/>
</dbReference>
<protein>
    <submittedName>
        <fullName evidence="3">Thiosulfate sulfurtransferase GlpE</fullName>
        <ecNumber evidence="3">2.8.1.1</ecNumber>
    </submittedName>
</protein>
<feature type="region of interest" description="Disordered" evidence="1">
    <location>
        <begin position="1"/>
        <end position="23"/>
    </location>
</feature>
<dbReference type="CDD" id="cd00158">
    <property type="entry name" value="RHOD"/>
    <property type="match status" value="1"/>
</dbReference>
<reference evidence="3" key="1">
    <citation type="submission" date="2022-12" db="EMBL/GenBank/DDBJ databases">
        <title>Paraconexibacter alkalitolerans sp. nov. and Baekduia alba sp. nov., isolated from soil and emended description of the genera Paraconexibacter (Chun et al., 2020) and Baekduia (An et al., 2020).</title>
        <authorList>
            <person name="Vieira S."/>
            <person name="Huber K.J."/>
            <person name="Geppert A."/>
            <person name="Wolf J."/>
            <person name="Neumann-Schaal M."/>
            <person name="Muesken M."/>
            <person name="Overmann J."/>
        </authorList>
    </citation>
    <scope>NUCLEOTIDE SEQUENCE</scope>
    <source>
        <strain evidence="3">AEG42_29</strain>
    </source>
</reference>
<accession>A0AAU7AWR3</accession>
<dbReference type="Gene3D" id="3.40.250.10">
    <property type="entry name" value="Rhodanese-like domain"/>
    <property type="match status" value="1"/>
</dbReference>
<feature type="compositionally biased region" description="Basic residues" evidence="1">
    <location>
        <begin position="1"/>
        <end position="11"/>
    </location>
</feature>
<dbReference type="SUPFAM" id="SSF52821">
    <property type="entry name" value="Rhodanese/Cell cycle control phosphatase"/>
    <property type="match status" value="1"/>
</dbReference>
<dbReference type="KEGG" id="parq:DSM112329_02986"/>
<dbReference type="SMART" id="SM00450">
    <property type="entry name" value="RHOD"/>
    <property type="match status" value="1"/>
</dbReference>
<dbReference type="PROSITE" id="PS50206">
    <property type="entry name" value="RHODANESE_3"/>
    <property type="match status" value="1"/>
</dbReference>
<dbReference type="EMBL" id="CP114014">
    <property type="protein sequence ID" value="XAY06123.1"/>
    <property type="molecule type" value="Genomic_DNA"/>
</dbReference>
<dbReference type="PANTHER" id="PTHR45431">
    <property type="entry name" value="RHODANESE-LIKE DOMAIN-CONTAINING PROTEIN 15, CHLOROPLASTIC"/>
    <property type="match status" value="1"/>
</dbReference>
<dbReference type="InterPro" id="IPR001763">
    <property type="entry name" value="Rhodanese-like_dom"/>
</dbReference>
<evidence type="ECO:0000313" key="3">
    <source>
        <dbReference type="EMBL" id="XAY06123.1"/>
    </source>
</evidence>
<sequence>MPRNPFARRPKTPAPRAIDPADALRGSSAGTLALIDVREPDEYAAGRPAGARNVPLSTLPAALDKLPPGPVALSCKSGARSQKAAKLALQAGRTDIHDVTGGYLAWEAAGLPTEAGP</sequence>
<feature type="domain" description="Rhodanese" evidence="2">
    <location>
        <begin position="28"/>
        <end position="115"/>
    </location>
</feature>
<dbReference type="AlphaFoldDB" id="A0AAU7AWR3"/>
<evidence type="ECO:0000259" key="2">
    <source>
        <dbReference type="PROSITE" id="PS50206"/>
    </source>
</evidence>
<name>A0AAU7AWR3_9ACTN</name>
<dbReference type="EC" id="2.8.1.1" evidence="3"/>
<evidence type="ECO:0000256" key="1">
    <source>
        <dbReference type="SAM" id="MobiDB-lite"/>
    </source>
</evidence>